<keyword evidence="5 9" id="KW-0784">Thiamine biosynthesis</keyword>
<comment type="pathway">
    <text evidence="1 9 11">Cofactor biosynthesis; thiamine diphosphate biosynthesis; thiamine phosphate from 4-amino-2-methyl-5-diphosphomethylpyrimidine and 4-methyl-5-(2-phosphoethyl)-thiazole: step 1/1.</text>
</comment>
<feature type="binding site" evidence="9">
    <location>
        <begin position="50"/>
        <end position="54"/>
    </location>
    <ligand>
        <name>4-amino-2-methyl-5-(diphosphooxymethyl)pyrimidine</name>
        <dbReference type="ChEBI" id="CHEBI:57841"/>
    </ligand>
</feature>
<evidence type="ECO:0000313" key="13">
    <source>
        <dbReference type="EMBL" id="OOG21928.1"/>
    </source>
</evidence>
<feature type="binding site" evidence="9">
    <location>
        <position position="178"/>
    </location>
    <ligand>
        <name>2-[(2R,5Z)-2-carboxy-4-methylthiazol-5(2H)-ylidene]ethyl phosphate</name>
        <dbReference type="ChEBI" id="CHEBI:62899"/>
    </ligand>
</feature>
<comment type="caution">
    <text evidence="9">Lacks conserved residue(s) required for the propagation of feature annotation.</text>
</comment>
<evidence type="ECO:0000256" key="7">
    <source>
        <dbReference type="ARBA" id="ARBA00047851"/>
    </source>
</evidence>
<feature type="binding site" evidence="9">
    <location>
        <begin position="148"/>
        <end position="150"/>
    </location>
    <ligand>
        <name>2-[(2R,5Z)-2-carboxy-4-methylthiazol-5(2H)-ylidene]ethyl phosphate</name>
        <dbReference type="ChEBI" id="CHEBI:62899"/>
    </ligand>
</feature>
<evidence type="ECO:0000256" key="4">
    <source>
        <dbReference type="ARBA" id="ARBA00022842"/>
    </source>
</evidence>
<dbReference type="UniPathway" id="UPA00060">
    <property type="reaction ID" value="UER00141"/>
</dbReference>
<dbReference type="AlphaFoldDB" id="A0A1V3NAL5"/>
<evidence type="ECO:0000256" key="11">
    <source>
        <dbReference type="RuleBase" id="RU004253"/>
    </source>
</evidence>
<keyword evidence="14" id="KW-1185">Reference proteome</keyword>
<dbReference type="PANTHER" id="PTHR20857:SF15">
    <property type="entry name" value="THIAMINE-PHOSPHATE SYNTHASE"/>
    <property type="match status" value="1"/>
</dbReference>
<proteinExistence type="inferred from homology"/>
<dbReference type="PANTHER" id="PTHR20857">
    <property type="entry name" value="THIAMINE-PHOSPHATE PYROPHOSPHORYLASE"/>
    <property type="match status" value="1"/>
</dbReference>
<dbReference type="GO" id="GO:0009229">
    <property type="term" value="P:thiamine diphosphate biosynthetic process"/>
    <property type="evidence" value="ECO:0007669"/>
    <property type="project" value="UniProtKB-UniRule"/>
</dbReference>
<feature type="binding site" evidence="9">
    <location>
        <position position="83"/>
    </location>
    <ligand>
        <name>Mg(2+)</name>
        <dbReference type="ChEBI" id="CHEBI:18420"/>
    </ligand>
</feature>
<dbReference type="InterPro" id="IPR013785">
    <property type="entry name" value="Aldolase_TIM"/>
</dbReference>
<dbReference type="STRING" id="108003.B1C78_15860"/>
<comment type="catalytic activity">
    <reaction evidence="8 9 10">
        <text>2-[(2R,5Z)-2-carboxy-4-methylthiazol-5(2H)-ylidene]ethyl phosphate + 4-amino-2-methyl-5-(diphosphooxymethyl)pyrimidine + 2 H(+) = thiamine phosphate + CO2 + diphosphate</text>
        <dbReference type="Rhea" id="RHEA:47844"/>
        <dbReference type="ChEBI" id="CHEBI:15378"/>
        <dbReference type="ChEBI" id="CHEBI:16526"/>
        <dbReference type="ChEBI" id="CHEBI:33019"/>
        <dbReference type="ChEBI" id="CHEBI:37575"/>
        <dbReference type="ChEBI" id="CHEBI:57841"/>
        <dbReference type="ChEBI" id="CHEBI:62899"/>
        <dbReference type="EC" id="2.5.1.3"/>
    </reaction>
</comment>
<gene>
    <name evidence="9" type="primary">thiE</name>
    <name evidence="13" type="ORF">B1C78_15860</name>
</gene>
<dbReference type="Proteomes" id="UP000189462">
    <property type="component" value="Unassembled WGS sequence"/>
</dbReference>
<evidence type="ECO:0000256" key="9">
    <source>
        <dbReference type="HAMAP-Rule" id="MF_00097"/>
    </source>
</evidence>
<keyword evidence="3 9" id="KW-0479">Metal-binding</keyword>
<comment type="caution">
    <text evidence="13">The sequence shown here is derived from an EMBL/GenBank/DDBJ whole genome shotgun (WGS) entry which is preliminary data.</text>
</comment>
<comment type="function">
    <text evidence="9">Condenses 4-methyl-5-(beta-hydroxyethyl)thiazole monophosphate (THZ-P) and 2-methyl-4-amino-5-hydroxymethyl pyrimidine pyrophosphate (HMP-PP) to form thiamine monophosphate (TMP).</text>
</comment>
<protein>
    <recommendedName>
        <fullName evidence="9">Thiamine-phosphate synthase</fullName>
        <shortName evidence="9">TP synthase</shortName>
        <shortName evidence="9">TPS</shortName>
        <ecNumber evidence="9">2.5.1.3</ecNumber>
    </recommendedName>
    <alternativeName>
        <fullName evidence="9">Thiamine-phosphate pyrophosphorylase</fullName>
        <shortName evidence="9">TMP pyrophosphorylase</shortName>
        <shortName evidence="9">TMP-PPase</shortName>
    </alternativeName>
</protein>
<evidence type="ECO:0000256" key="3">
    <source>
        <dbReference type="ARBA" id="ARBA00022723"/>
    </source>
</evidence>
<feature type="domain" description="Thiamine phosphate synthase/TenI" evidence="12">
    <location>
        <begin position="20"/>
        <end position="201"/>
    </location>
</feature>
<comment type="catalytic activity">
    <reaction evidence="7 9 10">
        <text>2-(2-carboxy-4-methylthiazol-5-yl)ethyl phosphate + 4-amino-2-methyl-5-(diphosphooxymethyl)pyrimidine + 2 H(+) = thiamine phosphate + CO2 + diphosphate</text>
        <dbReference type="Rhea" id="RHEA:47848"/>
        <dbReference type="ChEBI" id="CHEBI:15378"/>
        <dbReference type="ChEBI" id="CHEBI:16526"/>
        <dbReference type="ChEBI" id="CHEBI:33019"/>
        <dbReference type="ChEBI" id="CHEBI:37575"/>
        <dbReference type="ChEBI" id="CHEBI:57841"/>
        <dbReference type="ChEBI" id="CHEBI:62890"/>
        <dbReference type="EC" id="2.5.1.3"/>
    </reaction>
</comment>
<name>A0A1V3NAL5_9GAMM</name>
<dbReference type="InterPro" id="IPR036206">
    <property type="entry name" value="ThiamineP_synth_sf"/>
</dbReference>
<dbReference type="InterPro" id="IPR022998">
    <property type="entry name" value="ThiamineP_synth_TenI"/>
</dbReference>
<dbReference type="NCBIfam" id="TIGR00693">
    <property type="entry name" value="thiE"/>
    <property type="match status" value="1"/>
</dbReference>
<dbReference type="RefSeq" id="WP_077280129.1">
    <property type="nucleotide sequence ID" value="NZ_MVBK01000119.1"/>
</dbReference>
<feature type="binding site" evidence="9">
    <location>
        <position position="82"/>
    </location>
    <ligand>
        <name>4-amino-2-methyl-5-(diphosphooxymethyl)pyrimidine</name>
        <dbReference type="ChEBI" id="CHEBI:57841"/>
    </ligand>
</feature>
<dbReference type="GO" id="GO:0005737">
    <property type="term" value="C:cytoplasm"/>
    <property type="evidence" value="ECO:0007669"/>
    <property type="project" value="TreeGrafter"/>
</dbReference>
<dbReference type="GO" id="GO:0009228">
    <property type="term" value="P:thiamine biosynthetic process"/>
    <property type="evidence" value="ECO:0007669"/>
    <property type="project" value="UniProtKB-KW"/>
</dbReference>
<comment type="similarity">
    <text evidence="9 10">Belongs to the thiamine-phosphate synthase family.</text>
</comment>
<evidence type="ECO:0000256" key="10">
    <source>
        <dbReference type="RuleBase" id="RU003826"/>
    </source>
</evidence>
<sequence length="230" mass="24187">MTTPSPHTSPGRAGSKLRGLYVITPDGAPDAAQLQTRVTAALRGGARIVQYRDKSGDHGRRLETAHALRELCEAHAALLIINDDAHLAHAIDAHGVHLGQQDMPLEDARALLGPEAVIGITCHERLDRAIAAELGGADYVAFGAAFPSPTKPDAARVPLMLFAQAREVLNVPVCAIGGITAENASEVITAGADMVAVSSGVFDRPDPEAEAEARRLAALFRAGQRYKVQG</sequence>
<dbReference type="InterPro" id="IPR034291">
    <property type="entry name" value="TMP_synthase"/>
</dbReference>
<dbReference type="CDD" id="cd00564">
    <property type="entry name" value="TMP_TenI"/>
    <property type="match status" value="1"/>
</dbReference>
<comment type="cofactor">
    <cofactor evidence="9">
        <name>Mg(2+)</name>
        <dbReference type="ChEBI" id="CHEBI:18420"/>
    </cofactor>
    <text evidence="9">Binds 1 Mg(2+) ion per subunit.</text>
</comment>
<reference evidence="13 14" key="1">
    <citation type="submission" date="2017-02" db="EMBL/GenBank/DDBJ databases">
        <title>Genomic diversity within the haloalkaliphilic genus Thioalkalivibrio.</title>
        <authorList>
            <person name="Ahn A.-C."/>
            <person name="Meier-Kolthoff J."/>
            <person name="Overmars L."/>
            <person name="Richter M."/>
            <person name="Woyke T."/>
            <person name="Sorokin D.Y."/>
            <person name="Muyzer G."/>
        </authorList>
    </citation>
    <scope>NUCLEOTIDE SEQUENCE [LARGE SCALE GENOMIC DNA]</scope>
    <source>
        <strain evidence="13 14">ALJD</strain>
    </source>
</reference>
<dbReference type="GO" id="GO:0004789">
    <property type="term" value="F:thiamine-phosphate diphosphorylase activity"/>
    <property type="evidence" value="ECO:0007669"/>
    <property type="project" value="UniProtKB-UniRule"/>
</dbReference>
<feature type="binding site" evidence="9">
    <location>
        <position position="102"/>
    </location>
    <ligand>
        <name>Mg(2+)</name>
        <dbReference type="ChEBI" id="CHEBI:18420"/>
    </ligand>
</feature>
<dbReference type="Gene3D" id="3.20.20.70">
    <property type="entry name" value="Aldolase class I"/>
    <property type="match status" value="1"/>
</dbReference>
<dbReference type="HAMAP" id="MF_00097">
    <property type="entry name" value="TMP_synthase"/>
    <property type="match status" value="1"/>
</dbReference>
<evidence type="ECO:0000256" key="2">
    <source>
        <dbReference type="ARBA" id="ARBA00022679"/>
    </source>
</evidence>
<feature type="binding site" evidence="9">
    <location>
        <position position="121"/>
    </location>
    <ligand>
        <name>4-amino-2-methyl-5-(diphosphooxymethyl)pyrimidine</name>
        <dbReference type="ChEBI" id="CHEBI:57841"/>
    </ligand>
</feature>
<dbReference type="GO" id="GO:0000287">
    <property type="term" value="F:magnesium ion binding"/>
    <property type="evidence" value="ECO:0007669"/>
    <property type="project" value="UniProtKB-UniRule"/>
</dbReference>
<dbReference type="SUPFAM" id="SSF51391">
    <property type="entry name" value="Thiamin phosphate synthase"/>
    <property type="match status" value="1"/>
</dbReference>
<keyword evidence="2 9" id="KW-0808">Transferase</keyword>
<evidence type="ECO:0000256" key="6">
    <source>
        <dbReference type="ARBA" id="ARBA00047334"/>
    </source>
</evidence>
<feature type="binding site" evidence="9">
    <location>
        <position position="151"/>
    </location>
    <ligand>
        <name>4-amino-2-methyl-5-(diphosphooxymethyl)pyrimidine</name>
        <dbReference type="ChEBI" id="CHEBI:57841"/>
    </ligand>
</feature>
<dbReference type="OrthoDB" id="9789949at2"/>
<dbReference type="Pfam" id="PF02581">
    <property type="entry name" value="TMP-TENI"/>
    <property type="match status" value="1"/>
</dbReference>
<evidence type="ECO:0000313" key="14">
    <source>
        <dbReference type="Proteomes" id="UP000189462"/>
    </source>
</evidence>
<keyword evidence="4 9" id="KW-0460">Magnesium</keyword>
<evidence type="ECO:0000256" key="8">
    <source>
        <dbReference type="ARBA" id="ARBA00047883"/>
    </source>
</evidence>
<evidence type="ECO:0000256" key="5">
    <source>
        <dbReference type="ARBA" id="ARBA00022977"/>
    </source>
</evidence>
<accession>A0A1V3NAL5</accession>
<evidence type="ECO:0000259" key="12">
    <source>
        <dbReference type="Pfam" id="PF02581"/>
    </source>
</evidence>
<dbReference type="EC" id="2.5.1.3" evidence="9"/>
<comment type="catalytic activity">
    <reaction evidence="6 9 10">
        <text>4-methyl-5-(2-phosphooxyethyl)-thiazole + 4-amino-2-methyl-5-(diphosphooxymethyl)pyrimidine + H(+) = thiamine phosphate + diphosphate</text>
        <dbReference type="Rhea" id="RHEA:22328"/>
        <dbReference type="ChEBI" id="CHEBI:15378"/>
        <dbReference type="ChEBI" id="CHEBI:33019"/>
        <dbReference type="ChEBI" id="CHEBI:37575"/>
        <dbReference type="ChEBI" id="CHEBI:57841"/>
        <dbReference type="ChEBI" id="CHEBI:58296"/>
        <dbReference type="EC" id="2.5.1.3"/>
    </reaction>
</comment>
<evidence type="ECO:0000256" key="1">
    <source>
        <dbReference type="ARBA" id="ARBA00005165"/>
    </source>
</evidence>
<dbReference type="EMBL" id="MVBK01000119">
    <property type="protein sequence ID" value="OOG21928.1"/>
    <property type="molecule type" value="Genomic_DNA"/>
</dbReference>
<organism evidence="13 14">
    <name type="scientific">Thioalkalivibrio denitrificans</name>
    <dbReference type="NCBI Taxonomy" id="108003"/>
    <lineage>
        <taxon>Bacteria</taxon>
        <taxon>Pseudomonadati</taxon>
        <taxon>Pseudomonadota</taxon>
        <taxon>Gammaproteobacteria</taxon>
        <taxon>Chromatiales</taxon>
        <taxon>Ectothiorhodospiraceae</taxon>
        <taxon>Thioalkalivibrio</taxon>
    </lineage>
</organism>